<evidence type="ECO:0000313" key="1">
    <source>
        <dbReference type="EMBL" id="SVE40320.1"/>
    </source>
</evidence>
<dbReference type="PANTHER" id="PTHR42678">
    <property type="entry name" value="AMIDASE"/>
    <property type="match status" value="1"/>
</dbReference>
<name>A0A383D7N7_9ZZZZ</name>
<accession>A0A383D7N7</accession>
<organism evidence="1">
    <name type="scientific">marine metagenome</name>
    <dbReference type="NCBI Taxonomy" id="408172"/>
    <lineage>
        <taxon>unclassified sequences</taxon>
        <taxon>metagenomes</taxon>
        <taxon>ecological metagenomes</taxon>
    </lineage>
</organism>
<reference evidence="1" key="1">
    <citation type="submission" date="2018-05" db="EMBL/GenBank/DDBJ databases">
        <authorList>
            <person name="Lanie J.A."/>
            <person name="Ng W.-L."/>
            <person name="Kazmierczak K.M."/>
            <person name="Andrzejewski T.M."/>
            <person name="Davidsen T.M."/>
            <person name="Wayne K.J."/>
            <person name="Tettelin H."/>
            <person name="Glass J.I."/>
            <person name="Rusch D."/>
            <person name="Podicherti R."/>
            <person name="Tsui H.-C.T."/>
            <person name="Winkler M.E."/>
        </authorList>
    </citation>
    <scope>NUCLEOTIDE SEQUENCE</scope>
</reference>
<proteinExistence type="predicted"/>
<dbReference type="EMBL" id="UINC01214887">
    <property type="protein sequence ID" value="SVE40320.1"/>
    <property type="molecule type" value="Genomic_DNA"/>
</dbReference>
<dbReference type="SUPFAM" id="SSF75304">
    <property type="entry name" value="Amidase signature (AS) enzymes"/>
    <property type="match status" value="1"/>
</dbReference>
<feature type="non-terminal residue" evidence="1">
    <location>
        <position position="76"/>
    </location>
</feature>
<dbReference type="InterPro" id="IPR036928">
    <property type="entry name" value="AS_sf"/>
</dbReference>
<gene>
    <name evidence="1" type="ORF">METZ01_LOCUS493174</name>
</gene>
<dbReference type="AlphaFoldDB" id="A0A383D7N7"/>
<dbReference type="Gene3D" id="3.90.1300.10">
    <property type="entry name" value="Amidase signature (AS) domain"/>
    <property type="match status" value="1"/>
</dbReference>
<dbReference type="PANTHER" id="PTHR42678:SF34">
    <property type="entry name" value="OS04G0183300 PROTEIN"/>
    <property type="match status" value="1"/>
</dbReference>
<sequence length="76" mass="8235">MKYLSICRPLTISVALLTALACAPEFKVDEATIAEIHAAMEAGQLTAEQLVQAYVDRIEAYDKQGPSINSIITLNP</sequence>
<dbReference type="PROSITE" id="PS51257">
    <property type="entry name" value="PROKAR_LIPOPROTEIN"/>
    <property type="match status" value="1"/>
</dbReference>
<protein>
    <recommendedName>
        <fullName evidence="2">Amidase domain-containing protein</fullName>
    </recommendedName>
</protein>
<evidence type="ECO:0008006" key="2">
    <source>
        <dbReference type="Google" id="ProtNLM"/>
    </source>
</evidence>